<sequence>MVGDQRYPQAADVQAQEFVSALHAGGRVTRLGVGAHAGSMEFVQHLPPPPLAAFVTAACGYRVPAYPSGLHRGLPSSSMTLVIELGGRLRTTGLSTEISSQAVVCGLHTRPALIDARAPMDGVQYALTPLGSRALLGVPAGELHDRPVELAEVLGSAAVDVVDRLHEARTWDERFAVLDRALATHLEDSVAPVPSEVLETWRLVMTGQGRLPVSAIAAQVGWSRRHLAERFRWATGLTPKQLSRVARFEAARALLTDPTGPSLARTAALTGYADQSHLDREWRALAGCSPTTWMREELPFVQDDSPSSAADSGA</sequence>
<evidence type="ECO:0000256" key="3">
    <source>
        <dbReference type="ARBA" id="ARBA00023163"/>
    </source>
</evidence>
<keyword evidence="6" id="KW-1185">Reference proteome</keyword>
<dbReference type="Gene3D" id="1.10.10.60">
    <property type="entry name" value="Homeodomain-like"/>
    <property type="match status" value="1"/>
</dbReference>
<evidence type="ECO:0000256" key="2">
    <source>
        <dbReference type="ARBA" id="ARBA00023125"/>
    </source>
</evidence>
<dbReference type="PANTHER" id="PTHR46796">
    <property type="entry name" value="HTH-TYPE TRANSCRIPTIONAL ACTIVATOR RHAS-RELATED"/>
    <property type="match status" value="1"/>
</dbReference>
<gene>
    <name evidence="5" type="ORF">GCM10009767_13560</name>
</gene>
<dbReference type="InterPro" id="IPR046532">
    <property type="entry name" value="DUF6597"/>
</dbReference>
<dbReference type="Pfam" id="PF20240">
    <property type="entry name" value="DUF6597"/>
    <property type="match status" value="1"/>
</dbReference>
<dbReference type="InterPro" id="IPR009057">
    <property type="entry name" value="Homeodomain-like_sf"/>
</dbReference>
<accession>A0ABP4WMJ3</accession>
<dbReference type="Proteomes" id="UP001501204">
    <property type="component" value="Unassembled WGS sequence"/>
</dbReference>
<evidence type="ECO:0000313" key="6">
    <source>
        <dbReference type="Proteomes" id="UP001501204"/>
    </source>
</evidence>
<evidence type="ECO:0000256" key="1">
    <source>
        <dbReference type="ARBA" id="ARBA00023015"/>
    </source>
</evidence>
<dbReference type="Pfam" id="PF12833">
    <property type="entry name" value="HTH_18"/>
    <property type="match status" value="1"/>
</dbReference>
<keyword evidence="3" id="KW-0804">Transcription</keyword>
<evidence type="ECO:0000313" key="5">
    <source>
        <dbReference type="EMBL" id="GAA1755511.1"/>
    </source>
</evidence>
<evidence type="ECO:0000259" key="4">
    <source>
        <dbReference type="PROSITE" id="PS01124"/>
    </source>
</evidence>
<keyword evidence="2" id="KW-0238">DNA-binding</keyword>
<dbReference type="SUPFAM" id="SSF46689">
    <property type="entry name" value="Homeodomain-like"/>
    <property type="match status" value="2"/>
</dbReference>
<dbReference type="EMBL" id="BAAAOA010000015">
    <property type="protein sequence ID" value="GAA1755511.1"/>
    <property type="molecule type" value="Genomic_DNA"/>
</dbReference>
<dbReference type="InterPro" id="IPR018060">
    <property type="entry name" value="HTH_AraC"/>
</dbReference>
<keyword evidence="1" id="KW-0805">Transcription regulation</keyword>
<reference evidence="6" key="1">
    <citation type="journal article" date="2019" name="Int. J. Syst. Evol. Microbiol.">
        <title>The Global Catalogue of Microorganisms (GCM) 10K type strain sequencing project: providing services to taxonomists for standard genome sequencing and annotation.</title>
        <authorList>
            <consortium name="The Broad Institute Genomics Platform"/>
            <consortium name="The Broad Institute Genome Sequencing Center for Infectious Disease"/>
            <person name="Wu L."/>
            <person name="Ma J."/>
        </authorList>
    </citation>
    <scope>NUCLEOTIDE SEQUENCE [LARGE SCALE GENOMIC DNA]</scope>
    <source>
        <strain evidence="6">JCM 14735</strain>
    </source>
</reference>
<dbReference type="PANTHER" id="PTHR46796:SF15">
    <property type="entry name" value="BLL1074 PROTEIN"/>
    <property type="match status" value="1"/>
</dbReference>
<dbReference type="SMART" id="SM00342">
    <property type="entry name" value="HTH_ARAC"/>
    <property type="match status" value="1"/>
</dbReference>
<proteinExistence type="predicted"/>
<organism evidence="5 6">
    <name type="scientific">Kocuria aegyptia</name>
    <dbReference type="NCBI Taxonomy" id="330943"/>
    <lineage>
        <taxon>Bacteria</taxon>
        <taxon>Bacillati</taxon>
        <taxon>Actinomycetota</taxon>
        <taxon>Actinomycetes</taxon>
        <taxon>Micrococcales</taxon>
        <taxon>Micrococcaceae</taxon>
        <taxon>Kocuria</taxon>
    </lineage>
</organism>
<dbReference type="InterPro" id="IPR050204">
    <property type="entry name" value="AraC_XylS_family_regulators"/>
</dbReference>
<name>A0ABP4WMJ3_9MICC</name>
<comment type="caution">
    <text evidence="5">The sequence shown here is derived from an EMBL/GenBank/DDBJ whole genome shotgun (WGS) entry which is preliminary data.</text>
</comment>
<protein>
    <submittedName>
        <fullName evidence="5">AraC family transcriptional regulator</fullName>
    </submittedName>
</protein>
<dbReference type="PROSITE" id="PS01124">
    <property type="entry name" value="HTH_ARAC_FAMILY_2"/>
    <property type="match status" value="1"/>
</dbReference>
<feature type="domain" description="HTH araC/xylS-type" evidence="4">
    <location>
        <begin position="195"/>
        <end position="296"/>
    </location>
</feature>